<feature type="domain" description="RNase H type-1" evidence="1">
    <location>
        <begin position="66"/>
        <end position="184"/>
    </location>
</feature>
<dbReference type="GO" id="GO:0004523">
    <property type="term" value="F:RNA-DNA hybrid ribonuclease activity"/>
    <property type="evidence" value="ECO:0007669"/>
    <property type="project" value="InterPro"/>
</dbReference>
<organism evidence="2 3">
    <name type="scientific">Aromia moschata</name>
    <dbReference type="NCBI Taxonomy" id="1265417"/>
    <lineage>
        <taxon>Eukaryota</taxon>
        <taxon>Metazoa</taxon>
        <taxon>Ecdysozoa</taxon>
        <taxon>Arthropoda</taxon>
        <taxon>Hexapoda</taxon>
        <taxon>Insecta</taxon>
        <taxon>Pterygota</taxon>
        <taxon>Neoptera</taxon>
        <taxon>Endopterygota</taxon>
        <taxon>Coleoptera</taxon>
        <taxon>Polyphaga</taxon>
        <taxon>Cucujiformia</taxon>
        <taxon>Chrysomeloidea</taxon>
        <taxon>Cerambycidae</taxon>
        <taxon>Cerambycinae</taxon>
        <taxon>Callichromatini</taxon>
        <taxon>Aromia</taxon>
    </lineage>
</organism>
<comment type="caution">
    <text evidence="2">The sequence shown here is derived from an EMBL/GenBank/DDBJ whole genome shotgun (WGS) entry which is preliminary data.</text>
</comment>
<protein>
    <recommendedName>
        <fullName evidence="1">RNase H type-1 domain-containing protein</fullName>
    </recommendedName>
</protein>
<name>A0AAV8YIB6_9CUCU</name>
<dbReference type="Pfam" id="PF00075">
    <property type="entry name" value="RNase_H"/>
    <property type="match status" value="1"/>
</dbReference>
<sequence>MEPSGTQMTPKRNKALERVQQTECERNNCNIRLCVGDDQEVLSRSQTLRYSKRLLRVVSERLLREPSSFVNCFGRLSVKLREAKNHECTTTNVPDTSLGFVKAFSLAHVWDRLYTNKRIQIICDSQAALKAPGAVEIHSQAVKDYMDSLTQLAEHNSITLKWMRGHQGHEGNERTDFLAKKGAEVPLIGPEPTCGLAYRTARRAIKDLLREKHISHWVRHSRINQLRWIVGLFTGHCPRVRHLTTIVVKINPDCRRCGEEEETSFHILCECPALSAIRHSNFGAITTEPKEVTDAPLETVLKFLKETGLME</sequence>
<dbReference type="InterPro" id="IPR012337">
    <property type="entry name" value="RNaseH-like_sf"/>
</dbReference>
<proteinExistence type="predicted"/>
<dbReference type="InterPro" id="IPR036397">
    <property type="entry name" value="RNaseH_sf"/>
</dbReference>
<evidence type="ECO:0000313" key="3">
    <source>
        <dbReference type="Proteomes" id="UP001162162"/>
    </source>
</evidence>
<reference evidence="2" key="1">
    <citation type="journal article" date="2023" name="Insect Mol. Biol.">
        <title>Genome sequencing provides insights into the evolution of gene families encoding plant cell wall-degrading enzymes in longhorned beetles.</title>
        <authorList>
            <person name="Shin N.R."/>
            <person name="Okamura Y."/>
            <person name="Kirsch R."/>
            <person name="Pauchet Y."/>
        </authorList>
    </citation>
    <scope>NUCLEOTIDE SEQUENCE</scope>
    <source>
        <strain evidence="2">AMC_N1</strain>
    </source>
</reference>
<accession>A0AAV8YIB6</accession>
<dbReference type="Proteomes" id="UP001162162">
    <property type="component" value="Unassembled WGS sequence"/>
</dbReference>
<dbReference type="EMBL" id="JAPWTK010000097">
    <property type="protein sequence ID" value="KAJ8950653.1"/>
    <property type="molecule type" value="Genomic_DNA"/>
</dbReference>
<evidence type="ECO:0000313" key="2">
    <source>
        <dbReference type="EMBL" id="KAJ8950653.1"/>
    </source>
</evidence>
<dbReference type="AlphaFoldDB" id="A0AAV8YIB6"/>
<gene>
    <name evidence="2" type="ORF">NQ318_010854</name>
</gene>
<dbReference type="InterPro" id="IPR002156">
    <property type="entry name" value="RNaseH_domain"/>
</dbReference>
<keyword evidence="3" id="KW-1185">Reference proteome</keyword>
<dbReference type="GO" id="GO:0003676">
    <property type="term" value="F:nucleic acid binding"/>
    <property type="evidence" value="ECO:0007669"/>
    <property type="project" value="InterPro"/>
</dbReference>
<dbReference type="PROSITE" id="PS50879">
    <property type="entry name" value="RNASE_H_1"/>
    <property type="match status" value="1"/>
</dbReference>
<evidence type="ECO:0000259" key="1">
    <source>
        <dbReference type="PROSITE" id="PS50879"/>
    </source>
</evidence>
<dbReference type="Gene3D" id="3.30.420.10">
    <property type="entry name" value="Ribonuclease H-like superfamily/Ribonuclease H"/>
    <property type="match status" value="1"/>
</dbReference>
<dbReference type="SUPFAM" id="SSF53098">
    <property type="entry name" value="Ribonuclease H-like"/>
    <property type="match status" value="1"/>
</dbReference>